<proteinExistence type="predicted"/>
<name>X0V0E8_9ZZZZ</name>
<evidence type="ECO:0000313" key="1">
    <source>
        <dbReference type="EMBL" id="GAG11569.1"/>
    </source>
</evidence>
<dbReference type="AlphaFoldDB" id="X0V0E8"/>
<accession>X0V0E8</accession>
<protein>
    <submittedName>
        <fullName evidence="1">Uncharacterized protein</fullName>
    </submittedName>
</protein>
<dbReference type="EMBL" id="BARS01022137">
    <property type="protein sequence ID" value="GAG11569.1"/>
    <property type="molecule type" value="Genomic_DNA"/>
</dbReference>
<sequence>KRCEATLIGMKSSPLRNVPDEILWLDTGFPDRQCALDVFRTFGVEEDDEVLWLFFHKVR</sequence>
<feature type="non-terminal residue" evidence="1">
    <location>
        <position position="1"/>
    </location>
</feature>
<reference evidence="1" key="1">
    <citation type="journal article" date="2014" name="Front. Microbiol.">
        <title>High frequency of phylogenetically diverse reductive dehalogenase-homologous genes in deep subseafloor sedimentary metagenomes.</title>
        <authorList>
            <person name="Kawai M."/>
            <person name="Futagami T."/>
            <person name="Toyoda A."/>
            <person name="Takaki Y."/>
            <person name="Nishi S."/>
            <person name="Hori S."/>
            <person name="Arai W."/>
            <person name="Tsubouchi T."/>
            <person name="Morono Y."/>
            <person name="Uchiyama I."/>
            <person name="Ito T."/>
            <person name="Fujiyama A."/>
            <person name="Inagaki F."/>
            <person name="Takami H."/>
        </authorList>
    </citation>
    <scope>NUCLEOTIDE SEQUENCE</scope>
    <source>
        <strain evidence="1">Expedition CK06-06</strain>
    </source>
</reference>
<comment type="caution">
    <text evidence="1">The sequence shown here is derived from an EMBL/GenBank/DDBJ whole genome shotgun (WGS) entry which is preliminary data.</text>
</comment>
<gene>
    <name evidence="1" type="ORF">S01H1_35423</name>
</gene>
<organism evidence="1">
    <name type="scientific">marine sediment metagenome</name>
    <dbReference type="NCBI Taxonomy" id="412755"/>
    <lineage>
        <taxon>unclassified sequences</taxon>
        <taxon>metagenomes</taxon>
        <taxon>ecological metagenomes</taxon>
    </lineage>
</organism>